<feature type="transmembrane region" description="Helical" evidence="5">
    <location>
        <begin position="141"/>
        <end position="160"/>
    </location>
</feature>
<protein>
    <submittedName>
        <fullName evidence="7">Aromatic acid exporter family protein</fullName>
    </submittedName>
</protein>
<feature type="transmembrane region" description="Helical" evidence="5">
    <location>
        <begin position="70"/>
        <end position="103"/>
    </location>
</feature>
<keyword evidence="4 5" id="KW-0472">Membrane</keyword>
<sequence length="353" mass="38178">MRFTSTFLAAKRPPWLQVLKTLIAIALAWALCTYGLKIEMPVFAAIAALLVVAPNLGQTASKGIERTFGVIAGVLIATLFGALLGHTALAAIIAIAVSLVIGWVARTSLGMLNQMAISSMLVIVMGGGSIGFALDRIIETIIGAVIGFLVNLLIVAPVHVEPARERVADLGREISASLGRLADALETRQTAGELHGLMLEVRLLRPMVEATRNAIAEARESLTLNPLGAKKRELLDEMDALVEDRLRPIVTEVIGMTRAFYDHYDDSLCEEPMAFDIAEQVRRCAHDVRLAVHLADVNPEPMTSAIPALTAPLELAAPRGQRWILIGSLMEDLRRIRESLLLDDEADADTTDD</sequence>
<feature type="transmembrane region" description="Helical" evidence="5">
    <location>
        <begin position="115"/>
        <end position="134"/>
    </location>
</feature>
<organism evidence="7 8">
    <name type="scientific">Gulosibacter faecalis</name>
    <dbReference type="NCBI Taxonomy" id="272240"/>
    <lineage>
        <taxon>Bacteria</taxon>
        <taxon>Bacillati</taxon>
        <taxon>Actinomycetota</taxon>
        <taxon>Actinomycetes</taxon>
        <taxon>Micrococcales</taxon>
        <taxon>Microbacteriaceae</taxon>
        <taxon>Gulosibacter</taxon>
    </lineage>
</organism>
<feature type="transmembrane region" description="Helical" evidence="5">
    <location>
        <begin position="40"/>
        <end position="58"/>
    </location>
</feature>
<comment type="caution">
    <text evidence="7">The sequence shown here is derived from an EMBL/GenBank/DDBJ whole genome shotgun (WGS) entry which is preliminary data.</text>
</comment>
<proteinExistence type="predicted"/>
<evidence type="ECO:0000313" key="8">
    <source>
        <dbReference type="Proteomes" id="UP001597492"/>
    </source>
</evidence>
<evidence type="ECO:0000256" key="3">
    <source>
        <dbReference type="ARBA" id="ARBA00022989"/>
    </source>
</evidence>
<feature type="domain" description="Integral membrane bound transporter" evidence="6">
    <location>
        <begin position="28"/>
        <end position="150"/>
    </location>
</feature>
<keyword evidence="3 5" id="KW-1133">Transmembrane helix</keyword>
<dbReference type="EMBL" id="JBHUNE010000003">
    <property type="protein sequence ID" value="MFD2757301.1"/>
    <property type="molecule type" value="Genomic_DNA"/>
</dbReference>
<keyword evidence="2 5" id="KW-0812">Transmembrane</keyword>
<evidence type="ECO:0000256" key="5">
    <source>
        <dbReference type="SAM" id="Phobius"/>
    </source>
</evidence>
<dbReference type="Pfam" id="PF13515">
    <property type="entry name" value="FUSC_2"/>
    <property type="match status" value="1"/>
</dbReference>
<name>A0ABW5UUN6_9MICO</name>
<evidence type="ECO:0000256" key="4">
    <source>
        <dbReference type="ARBA" id="ARBA00023136"/>
    </source>
</evidence>
<gene>
    <name evidence="7" type="ORF">ACFSW7_02790</name>
</gene>
<evidence type="ECO:0000256" key="1">
    <source>
        <dbReference type="ARBA" id="ARBA00004141"/>
    </source>
</evidence>
<evidence type="ECO:0000259" key="6">
    <source>
        <dbReference type="Pfam" id="PF13515"/>
    </source>
</evidence>
<reference evidence="8" key="1">
    <citation type="journal article" date="2019" name="Int. J. Syst. Evol. Microbiol.">
        <title>The Global Catalogue of Microorganisms (GCM) 10K type strain sequencing project: providing services to taxonomists for standard genome sequencing and annotation.</title>
        <authorList>
            <consortium name="The Broad Institute Genomics Platform"/>
            <consortium name="The Broad Institute Genome Sequencing Center for Infectious Disease"/>
            <person name="Wu L."/>
            <person name="Ma J."/>
        </authorList>
    </citation>
    <scope>NUCLEOTIDE SEQUENCE [LARGE SCALE GENOMIC DNA]</scope>
    <source>
        <strain evidence="8">TISTR 1514</strain>
    </source>
</reference>
<keyword evidence="8" id="KW-1185">Reference proteome</keyword>
<dbReference type="Proteomes" id="UP001597492">
    <property type="component" value="Unassembled WGS sequence"/>
</dbReference>
<evidence type="ECO:0000313" key="7">
    <source>
        <dbReference type="EMBL" id="MFD2757301.1"/>
    </source>
</evidence>
<dbReference type="RefSeq" id="WP_019617849.1">
    <property type="nucleotide sequence ID" value="NZ_JBHUNE010000003.1"/>
</dbReference>
<dbReference type="InterPro" id="IPR049453">
    <property type="entry name" value="Memb_transporter_dom"/>
</dbReference>
<comment type="subcellular location">
    <subcellularLocation>
        <location evidence="1">Membrane</location>
        <topology evidence="1">Multi-pass membrane protein</topology>
    </subcellularLocation>
</comment>
<evidence type="ECO:0000256" key="2">
    <source>
        <dbReference type="ARBA" id="ARBA00022692"/>
    </source>
</evidence>
<accession>A0ABW5UUN6</accession>